<gene>
    <name evidence="3" type="ORF">EV378_3403</name>
</gene>
<sequence>MAGNTEFRDFLASRRSRITPERAGLAAKPGTRRVPGLRREEVAELAGLSVDYYVRLERGRATNPSASVLDGIARALRLDEAERAHLFDLAGVTPDAHRARRNPPQRPHPGLLRVLDTIEHVPAMIFGRRMDVLAANRLARALIIDFDALPLRDRNIARFVFLDPAARTLYPDWAAVAEDIVYGLRLDAGRDPHDPRLTELVGELTVADPDFGRWWSTHDVRRRTGGVKRFRHPIVGALTLHYDRLTVPDVTDQRLSIYSPEPGSESAQALRLLGDWTAADPAPQAPGPGHTVPDGSSITEV</sequence>
<dbReference type="SMART" id="SM00530">
    <property type="entry name" value="HTH_XRE"/>
    <property type="match status" value="1"/>
</dbReference>
<name>A0A4R1I0V2_PSEEN</name>
<feature type="region of interest" description="Disordered" evidence="1">
    <location>
        <begin position="278"/>
        <end position="301"/>
    </location>
</feature>
<dbReference type="GO" id="GO:0003677">
    <property type="term" value="F:DNA binding"/>
    <property type="evidence" value="ECO:0007669"/>
    <property type="project" value="InterPro"/>
</dbReference>
<dbReference type="SUPFAM" id="SSF47413">
    <property type="entry name" value="lambda repressor-like DNA-binding domains"/>
    <property type="match status" value="1"/>
</dbReference>
<dbReference type="InterPro" id="IPR001387">
    <property type="entry name" value="Cro/C1-type_HTH"/>
</dbReference>
<dbReference type="Gene3D" id="1.10.260.40">
    <property type="entry name" value="lambda repressor-like DNA-binding domains"/>
    <property type="match status" value="1"/>
</dbReference>
<dbReference type="Pfam" id="PF17765">
    <property type="entry name" value="MLTR_LBD"/>
    <property type="match status" value="1"/>
</dbReference>
<evidence type="ECO:0000259" key="2">
    <source>
        <dbReference type="PROSITE" id="PS50943"/>
    </source>
</evidence>
<evidence type="ECO:0000256" key="1">
    <source>
        <dbReference type="SAM" id="MobiDB-lite"/>
    </source>
</evidence>
<keyword evidence="4" id="KW-1185">Reference proteome</keyword>
<dbReference type="CDD" id="cd00093">
    <property type="entry name" value="HTH_XRE"/>
    <property type="match status" value="1"/>
</dbReference>
<accession>A0A4R1I0V2</accession>
<dbReference type="PROSITE" id="PS50943">
    <property type="entry name" value="HTH_CROC1"/>
    <property type="match status" value="1"/>
</dbReference>
<dbReference type="PANTHER" id="PTHR35010:SF2">
    <property type="entry name" value="BLL4672 PROTEIN"/>
    <property type="match status" value="1"/>
</dbReference>
<feature type="domain" description="HTH cro/C1-type" evidence="2">
    <location>
        <begin position="36"/>
        <end position="83"/>
    </location>
</feature>
<dbReference type="PANTHER" id="PTHR35010">
    <property type="entry name" value="BLL4672 PROTEIN-RELATED"/>
    <property type="match status" value="1"/>
</dbReference>
<protein>
    <submittedName>
        <fullName evidence="3">Helix-turn-helix protein</fullName>
    </submittedName>
</protein>
<proteinExistence type="predicted"/>
<reference evidence="3 4" key="1">
    <citation type="submission" date="2019-03" db="EMBL/GenBank/DDBJ databases">
        <title>Sequencing the genomes of 1000 actinobacteria strains.</title>
        <authorList>
            <person name="Klenk H.-P."/>
        </authorList>
    </citation>
    <scope>NUCLEOTIDE SEQUENCE [LARGE SCALE GENOMIC DNA]</scope>
    <source>
        <strain evidence="3 4">DSM 44969</strain>
    </source>
</reference>
<dbReference type="Pfam" id="PF13560">
    <property type="entry name" value="HTH_31"/>
    <property type="match status" value="1"/>
</dbReference>
<organism evidence="3 4">
    <name type="scientific">Pseudonocardia endophytica</name>
    <dbReference type="NCBI Taxonomy" id="401976"/>
    <lineage>
        <taxon>Bacteria</taxon>
        <taxon>Bacillati</taxon>
        <taxon>Actinomycetota</taxon>
        <taxon>Actinomycetes</taxon>
        <taxon>Pseudonocardiales</taxon>
        <taxon>Pseudonocardiaceae</taxon>
        <taxon>Pseudonocardia</taxon>
    </lineage>
</organism>
<dbReference type="InterPro" id="IPR010982">
    <property type="entry name" value="Lambda_DNA-bd_dom_sf"/>
</dbReference>
<dbReference type="InterPro" id="IPR041413">
    <property type="entry name" value="MLTR_LBD"/>
</dbReference>
<dbReference type="RefSeq" id="WP_132426433.1">
    <property type="nucleotide sequence ID" value="NZ_SMFZ01000001.1"/>
</dbReference>
<dbReference type="OrthoDB" id="4790304at2"/>
<evidence type="ECO:0000313" key="3">
    <source>
        <dbReference type="EMBL" id="TCK27531.1"/>
    </source>
</evidence>
<comment type="caution">
    <text evidence="3">The sequence shown here is derived from an EMBL/GenBank/DDBJ whole genome shotgun (WGS) entry which is preliminary data.</text>
</comment>
<dbReference type="EMBL" id="SMFZ01000001">
    <property type="protein sequence ID" value="TCK27531.1"/>
    <property type="molecule type" value="Genomic_DNA"/>
</dbReference>
<dbReference type="AlphaFoldDB" id="A0A4R1I0V2"/>
<dbReference type="Proteomes" id="UP000295560">
    <property type="component" value="Unassembled WGS sequence"/>
</dbReference>
<evidence type="ECO:0000313" key="4">
    <source>
        <dbReference type="Proteomes" id="UP000295560"/>
    </source>
</evidence>
<dbReference type="Gene3D" id="3.30.450.180">
    <property type="match status" value="1"/>
</dbReference>